<dbReference type="Proteomes" id="UP001291623">
    <property type="component" value="Unassembled WGS sequence"/>
</dbReference>
<name>A0AAE1QNG6_9SOLA</name>
<evidence type="ECO:0000256" key="3">
    <source>
        <dbReference type="SAM" id="MobiDB-lite"/>
    </source>
</evidence>
<feature type="region of interest" description="Disordered" evidence="3">
    <location>
        <begin position="191"/>
        <end position="218"/>
    </location>
</feature>
<feature type="compositionally biased region" description="Basic and acidic residues" evidence="3">
    <location>
        <begin position="409"/>
        <end position="420"/>
    </location>
</feature>
<keyword evidence="2" id="KW-0648">Protein biosynthesis</keyword>
<feature type="region of interest" description="Disordered" evidence="3">
    <location>
        <begin position="277"/>
        <end position="318"/>
    </location>
</feature>
<feature type="region of interest" description="Disordered" evidence="3">
    <location>
        <begin position="362"/>
        <end position="428"/>
    </location>
</feature>
<keyword evidence="5" id="KW-1185">Reference proteome</keyword>
<dbReference type="PANTHER" id="PTHR23253:SF9">
    <property type="entry name" value="EUKARYOTIC TRANSLATION INITIATION FACTOR 4 GAMMA 2"/>
    <property type="match status" value="1"/>
</dbReference>
<keyword evidence="1" id="KW-0396">Initiation factor</keyword>
<gene>
    <name evidence="4" type="ORF">RND71_043694</name>
</gene>
<dbReference type="GO" id="GO:0003729">
    <property type="term" value="F:mRNA binding"/>
    <property type="evidence" value="ECO:0007669"/>
    <property type="project" value="TreeGrafter"/>
</dbReference>
<feature type="compositionally biased region" description="Low complexity" evidence="3">
    <location>
        <begin position="192"/>
        <end position="201"/>
    </location>
</feature>
<evidence type="ECO:0000313" key="5">
    <source>
        <dbReference type="Proteomes" id="UP001291623"/>
    </source>
</evidence>
<protein>
    <submittedName>
        <fullName evidence="4">Uncharacterized protein</fullName>
    </submittedName>
</protein>
<proteinExistence type="predicted"/>
<sequence length="757" mass="86145">MSFKSLILSKLAFDSFVFVRTPQHMIPMNQNHSMHSNINVGPMNNMPVNPQNYQPIRINQRQNNQRNFNARPNHQYAPVPVNFDGPFIHSYVPYSPLNIMQNPYYAIGPQICQIPSQNPIRLPNPPSTSIANEVIPSAVLENQKIMPPPIQQASPHQSSHSQVGRKKKTAILQDPDSLEEKDLVEYAKLPFSSSSTSSNNNQANKIDKNEEVKQNTASSNDKKIMEFLQLSCLAQSPAKTNETNLDKKQNEEQVKQTEVKNKEIKNEKVHEAVSVNNPKETTEKSLSSGNKVATQTSKVVQPATTESTSNVSKKSQQDQILVKKDDIDQKTVPVLVNEPVKVETEEMETVRAIETKLDNLKISNPPETKVNKDDKIDSLVKTKPELKVSEKSSTSQNKTEDQKQSSVEKLNEVQDQKKQSSDASNLQKTKSTSDLLIYDVDFLKNLQFTEISTQKPNFGNLGHRLEIVLDKARRDNESFDYSNDFQPKFGKPSSIGETYEKSIFESKQDLKRNFDKQMNALEDVVKQNQVTSRIKFLIMDVLDMRREGWKIRKLQDTFKPKTLDEVHEDIKRQDEISNREINQISKRNDSMKRKDWMNPQRKSQQKESLINIRKLNDLNKQQQTNFAPTGFFASWSSGALGAKPVESDNSKPASLVSKNFSFRYQSEDKYKNNSLKQRNSSNVEKNVEVVSTFGGNYHGGDEQKDMNFIAAYEENIVEIAKKWVNAGLSFEDFVNNETEASVNEILESNVELIFSSS</sequence>
<feature type="compositionally biased region" description="Basic and acidic residues" evidence="3">
    <location>
        <begin position="369"/>
        <end position="390"/>
    </location>
</feature>
<dbReference type="Gene3D" id="1.25.40.180">
    <property type="match status" value="1"/>
</dbReference>
<dbReference type="GO" id="GO:0016281">
    <property type="term" value="C:eukaryotic translation initiation factor 4F complex"/>
    <property type="evidence" value="ECO:0007669"/>
    <property type="project" value="TreeGrafter"/>
</dbReference>
<dbReference type="PANTHER" id="PTHR23253">
    <property type="entry name" value="EUKARYOTIC TRANSLATION INITIATION FACTOR 4 GAMMA"/>
    <property type="match status" value="1"/>
</dbReference>
<dbReference type="EMBL" id="JAVYJV010000088">
    <property type="protein sequence ID" value="KAK4336815.1"/>
    <property type="molecule type" value="Genomic_DNA"/>
</dbReference>
<dbReference type="GO" id="GO:0003743">
    <property type="term" value="F:translation initiation factor activity"/>
    <property type="evidence" value="ECO:0007669"/>
    <property type="project" value="UniProtKB-KW"/>
</dbReference>
<accession>A0AAE1QNG6</accession>
<feature type="compositionally biased region" description="Low complexity" evidence="3">
    <location>
        <begin position="151"/>
        <end position="162"/>
    </location>
</feature>
<dbReference type="AlphaFoldDB" id="A0AAE1QNG6"/>
<evidence type="ECO:0000256" key="2">
    <source>
        <dbReference type="ARBA" id="ARBA00022917"/>
    </source>
</evidence>
<organism evidence="4 5">
    <name type="scientific">Anisodus tanguticus</name>
    <dbReference type="NCBI Taxonomy" id="243964"/>
    <lineage>
        <taxon>Eukaryota</taxon>
        <taxon>Viridiplantae</taxon>
        <taxon>Streptophyta</taxon>
        <taxon>Embryophyta</taxon>
        <taxon>Tracheophyta</taxon>
        <taxon>Spermatophyta</taxon>
        <taxon>Magnoliopsida</taxon>
        <taxon>eudicotyledons</taxon>
        <taxon>Gunneridae</taxon>
        <taxon>Pentapetalae</taxon>
        <taxon>asterids</taxon>
        <taxon>lamiids</taxon>
        <taxon>Solanales</taxon>
        <taxon>Solanaceae</taxon>
        <taxon>Solanoideae</taxon>
        <taxon>Hyoscyameae</taxon>
        <taxon>Anisodus</taxon>
    </lineage>
</organism>
<feature type="region of interest" description="Disordered" evidence="3">
    <location>
        <begin position="148"/>
        <end position="178"/>
    </location>
</feature>
<evidence type="ECO:0000256" key="1">
    <source>
        <dbReference type="ARBA" id="ARBA00022540"/>
    </source>
</evidence>
<reference evidence="4" key="1">
    <citation type="submission" date="2023-12" db="EMBL/GenBank/DDBJ databases">
        <title>Genome assembly of Anisodus tanguticus.</title>
        <authorList>
            <person name="Wang Y.-J."/>
        </authorList>
    </citation>
    <scope>NUCLEOTIDE SEQUENCE</scope>
    <source>
        <strain evidence="4">KB-2021</strain>
        <tissue evidence="4">Leaf</tissue>
    </source>
</reference>
<evidence type="ECO:0000313" key="4">
    <source>
        <dbReference type="EMBL" id="KAK4336815.1"/>
    </source>
</evidence>
<comment type="caution">
    <text evidence="4">The sequence shown here is derived from an EMBL/GenBank/DDBJ whole genome shotgun (WGS) entry which is preliminary data.</text>
</comment>